<dbReference type="Ensembl" id="ENSPANT00000078166.1">
    <property type="protein sequence ID" value="ENSPANP00000059366.1"/>
    <property type="gene ID" value="ENSPANG00000022146.4"/>
</dbReference>
<accession>A0A8I5R2F2</accession>
<evidence type="ECO:0000313" key="9">
    <source>
        <dbReference type="Ensembl" id="ENSPANP00000059366.1"/>
    </source>
</evidence>
<dbReference type="SUPFAM" id="SSF81321">
    <property type="entry name" value="Family A G protein-coupled receptor-like"/>
    <property type="match status" value="1"/>
</dbReference>
<dbReference type="GO" id="GO:0016020">
    <property type="term" value="C:membrane"/>
    <property type="evidence" value="ECO:0007669"/>
    <property type="project" value="UniProtKB-SubCell"/>
</dbReference>
<evidence type="ECO:0000256" key="5">
    <source>
        <dbReference type="ARBA" id="ARBA00023224"/>
    </source>
</evidence>
<feature type="domain" description="G-protein coupled receptors family 1 profile" evidence="8">
    <location>
        <begin position="24"/>
        <end position="227"/>
    </location>
</feature>
<protein>
    <submittedName>
        <fullName evidence="9">G protein-coupled receptor 153</fullName>
    </submittedName>
</protein>
<feature type="transmembrane region" description="Helical" evidence="7">
    <location>
        <begin position="44"/>
        <end position="65"/>
    </location>
</feature>
<feature type="transmembrane region" description="Helical" evidence="7">
    <location>
        <begin position="203"/>
        <end position="226"/>
    </location>
</feature>
<proteinExistence type="predicted"/>
<dbReference type="InterPro" id="IPR022335">
    <property type="entry name" value="GPR153"/>
</dbReference>
<dbReference type="GO" id="GO:0004930">
    <property type="term" value="F:G protein-coupled receptor activity"/>
    <property type="evidence" value="ECO:0007669"/>
    <property type="project" value="InterPro"/>
</dbReference>
<dbReference type="GeneTree" id="ENSGT00390000017213"/>
<dbReference type="AlphaFoldDB" id="A0A8I5R2F2"/>
<feature type="region of interest" description="Disordered" evidence="6">
    <location>
        <begin position="475"/>
        <end position="570"/>
    </location>
</feature>
<dbReference type="Gene3D" id="1.20.1070.10">
    <property type="entry name" value="Rhodopsin 7-helix transmembrane proteins"/>
    <property type="match status" value="1"/>
</dbReference>
<feature type="transmembrane region" description="Helical" evidence="7">
    <location>
        <begin position="238"/>
        <end position="260"/>
    </location>
</feature>
<dbReference type="PRINTS" id="PR01991">
    <property type="entry name" value="GPR153GPR162"/>
</dbReference>
<feature type="compositionally biased region" description="Low complexity" evidence="6">
    <location>
        <begin position="545"/>
        <end position="557"/>
    </location>
</feature>
<feature type="transmembrane region" description="Helical" evidence="7">
    <location>
        <begin position="12"/>
        <end position="32"/>
    </location>
</feature>
<comment type="subcellular location">
    <subcellularLocation>
        <location evidence="1">Membrane</location>
    </subcellularLocation>
</comment>
<organism evidence="9 10">
    <name type="scientific">Papio anubis</name>
    <name type="common">Olive baboon</name>
    <dbReference type="NCBI Taxonomy" id="9555"/>
    <lineage>
        <taxon>Eukaryota</taxon>
        <taxon>Metazoa</taxon>
        <taxon>Chordata</taxon>
        <taxon>Craniata</taxon>
        <taxon>Vertebrata</taxon>
        <taxon>Euteleostomi</taxon>
        <taxon>Mammalia</taxon>
        <taxon>Eutheria</taxon>
        <taxon>Euarchontoglires</taxon>
        <taxon>Primates</taxon>
        <taxon>Haplorrhini</taxon>
        <taxon>Catarrhini</taxon>
        <taxon>Cercopithecidae</taxon>
        <taxon>Cercopithecinae</taxon>
        <taxon>Papio</taxon>
    </lineage>
</organism>
<keyword evidence="2 7" id="KW-0812">Transmembrane</keyword>
<evidence type="ECO:0000256" key="6">
    <source>
        <dbReference type="SAM" id="MobiDB-lite"/>
    </source>
</evidence>
<dbReference type="InterPro" id="IPR000276">
    <property type="entry name" value="GPCR_Rhodpsn"/>
</dbReference>
<keyword evidence="4 7" id="KW-0472">Membrane</keyword>
<dbReference type="Proteomes" id="UP000028761">
    <property type="component" value="Chromosome 1"/>
</dbReference>
<keyword evidence="3 7" id="KW-1133">Transmembrane helix</keyword>
<dbReference type="PROSITE" id="PS51257">
    <property type="entry name" value="PROKAR_LIPOPROTEIN"/>
    <property type="match status" value="1"/>
</dbReference>
<dbReference type="InterPro" id="IPR022347">
    <property type="entry name" value="GCR_153/162"/>
</dbReference>
<reference evidence="9" key="3">
    <citation type="submission" date="2025-09" db="UniProtKB">
        <authorList>
            <consortium name="Ensembl"/>
        </authorList>
    </citation>
    <scope>IDENTIFICATION</scope>
</reference>
<reference evidence="9 10" key="1">
    <citation type="submission" date="2012-03" db="EMBL/GenBank/DDBJ databases">
        <title>Whole Genome Assembly of Papio anubis.</title>
        <authorList>
            <person name="Liu Y.L."/>
            <person name="Abraham K.A."/>
            <person name="Akbar H.A."/>
            <person name="Ali S.A."/>
            <person name="Anosike U.A."/>
            <person name="Aqrawi P.A."/>
            <person name="Arias F.A."/>
            <person name="Attaway T.A."/>
            <person name="Awwad R.A."/>
            <person name="Babu C.B."/>
            <person name="Bandaranaike D.B."/>
            <person name="Battles P.B."/>
            <person name="Bell A.B."/>
            <person name="Beltran B.B."/>
            <person name="Berhane-Mersha D.B."/>
            <person name="Bess C.B."/>
            <person name="Bickham C.B."/>
            <person name="Bolden T.B."/>
            <person name="Carter K.C."/>
            <person name="Chau D.C."/>
            <person name="Chavez A.C."/>
            <person name="Clerc-Blankenburg K.C."/>
            <person name="Coyle M.C."/>
            <person name="Dao M.D."/>
            <person name="Davila M.L.D."/>
            <person name="Davy-Carroll L.D."/>
            <person name="Denson S.D."/>
            <person name="Dinh H.D."/>
            <person name="Fernandez S.F."/>
            <person name="Fernando P.F."/>
            <person name="Forbes L.F."/>
            <person name="Francis C.F."/>
            <person name="Francisco L.F."/>
            <person name="Fu Q.F."/>
            <person name="Garcia-Iii R.G."/>
            <person name="Garrett T.G."/>
            <person name="Gross S.G."/>
            <person name="Gubbala S.G."/>
            <person name="Hirani K.H."/>
            <person name="Hogues M.H."/>
            <person name="Hollins B.H."/>
            <person name="Jackson L.J."/>
            <person name="Javaid M.J."/>
            <person name="Jhangiani S.J."/>
            <person name="Johnson A.J."/>
            <person name="Johnson B.J."/>
            <person name="Jones J.J."/>
            <person name="Joshi V.J."/>
            <person name="Kalu J.K."/>
            <person name="Khan N.K."/>
            <person name="Korchina V.K."/>
            <person name="Kovar C.K."/>
            <person name="Lago L.L."/>
            <person name="Lara F.L."/>
            <person name="Le T.-K.L."/>
            <person name="Lee S.L."/>
            <person name="Legall-Iii F.L."/>
            <person name="Lemon S.L."/>
            <person name="Liu J.L."/>
            <person name="Liu Y.-S.L."/>
            <person name="Liyanage D.L."/>
            <person name="Lopez J.L."/>
            <person name="Lorensuhewa L.L."/>
            <person name="Mata R.M."/>
            <person name="Mathew T.M."/>
            <person name="Mercado C.M."/>
            <person name="Mercado I.M."/>
            <person name="Morales K.M."/>
            <person name="Morgan M.M."/>
            <person name="Munidasa M.M."/>
            <person name="Ngo D.N."/>
            <person name="Nguyen L.N."/>
            <person name="Nguyen T.N."/>
            <person name="Nguyen N.N."/>
            <person name="Obregon M.O."/>
            <person name="Okwuonu G.O."/>
            <person name="Ongeri F.O."/>
            <person name="Onwere C.O."/>
            <person name="Osifeso I.O."/>
            <person name="Parra A.P."/>
            <person name="Patil S.P."/>
            <person name="Perez A.P."/>
            <person name="Perez Y.P."/>
            <person name="Pham C.P."/>
            <person name="Pu L.-L.P."/>
            <person name="Puazo M.P."/>
            <person name="Quiroz J.Q."/>
            <person name="Rouhana J.R."/>
            <person name="Ruiz M.R."/>
            <person name="Ruiz S.-J.R."/>
            <person name="Saada N.S."/>
            <person name="Santibanez J.S."/>
            <person name="Scheel M.S."/>
            <person name="Schneider B.S."/>
            <person name="Simmons D.S."/>
            <person name="Sisson I.S."/>
            <person name="Tang L.-Y.T."/>
            <person name="Thornton R.T."/>
            <person name="Tisius J.T."/>
            <person name="Toledanes G.T."/>
            <person name="Trejos Z.T."/>
            <person name="Usmani K.U."/>
            <person name="Varghese R.V."/>
            <person name="Vattathil S.V."/>
            <person name="Vee V.V."/>
            <person name="Walker D.W."/>
            <person name="Weissenberger G.W."/>
            <person name="White C.W."/>
            <person name="Williams A.W."/>
            <person name="Woodworth J.W."/>
            <person name="Wright R.W."/>
            <person name="Zhu Y.Z."/>
            <person name="Han Y.H."/>
            <person name="Newsham I.N."/>
            <person name="Nazareth L.N."/>
            <person name="Worley K.W."/>
            <person name="Muzny D.M."/>
            <person name="Rogers J.R."/>
            <person name="Gibbs R.G."/>
        </authorList>
    </citation>
    <scope>NUCLEOTIDE SEQUENCE [LARGE SCALE GENOMIC DNA]</scope>
</reference>
<dbReference type="Pfam" id="PF00001">
    <property type="entry name" value="7tm_1"/>
    <property type="match status" value="1"/>
</dbReference>
<evidence type="ECO:0000256" key="2">
    <source>
        <dbReference type="ARBA" id="ARBA00022692"/>
    </source>
</evidence>
<sequence>MSDERRLPGSAVGWLACGGLSLLANAWGILSVGAKQKKWKPLEFLLCMLAATHMLNVAVPIATYSVVQLRRQRPDFEWNEGLCKVFVSTFYTLTLATCFSVTSLSYHRMWMVCWPVNYRLSNAKKQAVHTVMGIWMVSFILSALPAVGWHDTSERFYTHGCRFIVAEIGLGFGVCFLLLVGGSVTMGVVCTAIALFQTLAVQITGLVTTIVFIYDCLMGFPVLVVSFSSLRADASAPWMALCVLWCSVAQALLLPVFLWACDRYRADLKAVREKCMALMANDEESDDETSLEGGISPDLVLERSLDYGYGGDFVALDRMAKYEISALEGGLPQLYPLRPLQEDKMQYLQVPPTRRFSHDDADVWAAVPLPAFLPRWGSGEDLAALAHLMLPAGPERRRASLLAFAEDAPPSRARRRSAESLLSLRPSALDSGLRRACDSPPGSPRRRPGPGPRSASASLLPDAFALTAFECEPQALRRPPGPFPAAPAIPDGTDPGEAPTPPSSAQRSPGPRPAAHPHAGFLRPGLSASWGEPGGLRTEGGGGSTSSFLSTPSESSGYATLHSDSLGSAS</sequence>
<feature type="transmembrane region" description="Helical" evidence="7">
    <location>
        <begin position="85"/>
        <end position="106"/>
    </location>
</feature>
<evidence type="ECO:0000256" key="7">
    <source>
        <dbReference type="SAM" id="Phobius"/>
    </source>
</evidence>
<feature type="region of interest" description="Disordered" evidence="6">
    <location>
        <begin position="407"/>
        <end position="457"/>
    </location>
</feature>
<feature type="compositionally biased region" description="Low complexity" evidence="6">
    <location>
        <begin position="419"/>
        <end position="429"/>
    </location>
</feature>
<evidence type="ECO:0000259" key="8">
    <source>
        <dbReference type="PROSITE" id="PS50262"/>
    </source>
</evidence>
<dbReference type="PANTHER" id="PTHR16518:SF5">
    <property type="entry name" value="G-PROTEIN COUPLED RECEPTOR 153-RELATED"/>
    <property type="match status" value="1"/>
</dbReference>
<dbReference type="PROSITE" id="PS50262">
    <property type="entry name" value="G_PROTEIN_RECEP_F1_2"/>
    <property type="match status" value="1"/>
</dbReference>
<evidence type="ECO:0000256" key="3">
    <source>
        <dbReference type="ARBA" id="ARBA00022989"/>
    </source>
</evidence>
<keyword evidence="10" id="KW-1185">Reference proteome</keyword>
<dbReference type="PRINTS" id="PR01992">
    <property type="entry name" value="GPR153"/>
</dbReference>
<evidence type="ECO:0000256" key="1">
    <source>
        <dbReference type="ARBA" id="ARBA00004370"/>
    </source>
</evidence>
<gene>
    <name evidence="9" type="primary">GPR153</name>
</gene>
<dbReference type="InterPro" id="IPR017452">
    <property type="entry name" value="GPCR_Rhodpsn_7TM"/>
</dbReference>
<evidence type="ECO:0000313" key="10">
    <source>
        <dbReference type="Proteomes" id="UP000028761"/>
    </source>
</evidence>
<feature type="compositionally biased region" description="Gly residues" evidence="6">
    <location>
        <begin position="532"/>
        <end position="544"/>
    </location>
</feature>
<reference evidence="9" key="2">
    <citation type="submission" date="2025-08" db="UniProtKB">
        <authorList>
            <consortium name="Ensembl"/>
        </authorList>
    </citation>
    <scope>IDENTIFICATION</scope>
</reference>
<feature type="transmembrane region" description="Helical" evidence="7">
    <location>
        <begin position="127"/>
        <end position="148"/>
    </location>
</feature>
<feature type="transmembrane region" description="Helical" evidence="7">
    <location>
        <begin position="168"/>
        <end position="196"/>
    </location>
</feature>
<keyword evidence="5" id="KW-0807">Transducer</keyword>
<dbReference type="PANTHER" id="PTHR16518">
    <property type="entry name" value="G-PROTEIN COUPLED RECEPTOR 153, 162"/>
    <property type="match status" value="1"/>
</dbReference>
<evidence type="ECO:0000256" key="4">
    <source>
        <dbReference type="ARBA" id="ARBA00023136"/>
    </source>
</evidence>
<name>A0A8I5R2F2_PAPAN</name>